<evidence type="ECO:0000313" key="3">
    <source>
        <dbReference type="Proteomes" id="UP000287224"/>
    </source>
</evidence>
<name>A0A401ZSG8_9CHLR</name>
<keyword evidence="1" id="KW-0812">Transmembrane</keyword>
<feature type="transmembrane region" description="Helical" evidence="1">
    <location>
        <begin position="6"/>
        <end position="26"/>
    </location>
</feature>
<evidence type="ECO:0000313" key="2">
    <source>
        <dbReference type="EMBL" id="GCE09752.1"/>
    </source>
</evidence>
<accession>A0A401ZSG8</accession>
<protein>
    <submittedName>
        <fullName evidence="2">Uncharacterized protein</fullName>
    </submittedName>
</protein>
<comment type="caution">
    <text evidence="2">The sequence shown here is derived from an EMBL/GenBank/DDBJ whole genome shotgun (WGS) entry which is preliminary data.</text>
</comment>
<organism evidence="2 3">
    <name type="scientific">Dictyobacter aurantiacus</name>
    <dbReference type="NCBI Taxonomy" id="1936993"/>
    <lineage>
        <taxon>Bacteria</taxon>
        <taxon>Bacillati</taxon>
        <taxon>Chloroflexota</taxon>
        <taxon>Ktedonobacteria</taxon>
        <taxon>Ktedonobacterales</taxon>
        <taxon>Dictyobacteraceae</taxon>
        <taxon>Dictyobacter</taxon>
    </lineage>
</organism>
<feature type="transmembrane region" description="Helical" evidence="1">
    <location>
        <begin position="79"/>
        <end position="105"/>
    </location>
</feature>
<feature type="transmembrane region" description="Helical" evidence="1">
    <location>
        <begin position="38"/>
        <end position="59"/>
    </location>
</feature>
<proteinExistence type="predicted"/>
<dbReference type="AlphaFoldDB" id="A0A401ZSG8"/>
<dbReference type="Proteomes" id="UP000287224">
    <property type="component" value="Unassembled WGS sequence"/>
</dbReference>
<evidence type="ECO:0000256" key="1">
    <source>
        <dbReference type="SAM" id="Phobius"/>
    </source>
</evidence>
<reference evidence="3" key="1">
    <citation type="submission" date="2018-12" db="EMBL/GenBank/DDBJ databases">
        <title>Tengunoibacter tsumagoiensis gen. nov., sp. nov., Dictyobacter kobayashii sp. nov., D. alpinus sp. nov., and D. joshuensis sp. nov. and description of Dictyobacteraceae fam. nov. within the order Ktedonobacterales isolated from Tengu-no-mugimeshi.</title>
        <authorList>
            <person name="Wang C.M."/>
            <person name="Zheng Y."/>
            <person name="Sakai Y."/>
            <person name="Toyoda A."/>
            <person name="Minakuchi Y."/>
            <person name="Abe K."/>
            <person name="Yokota A."/>
            <person name="Yabe S."/>
        </authorList>
    </citation>
    <scope>NUCLEOTIDE SEQUENCE [LARGE SCALE GENOMIC DNA]</scope>
    <source>
        <strain evidence="3">S-27</strain>
    </source>
</reference>
<keyword evidence="1" id="KW-0472">Membrane</keyword>
<dbReference type="EMBL" id="BIFQ01000002">
    <property type="protein sequence ID" value="GCE09752.1"/>
    <property type="molecule type" value="Genomic_DNA"/>
</dbReference>
<sequence>MLQQSILFLDILAIIGVIGLIIYLFVSSKPMKFLGQSRALASLALLISFVNILYVLIFSNEILTYHSSVISQKTWDDSILQLSAVFAMYVIGTLIMFISSIMLFIQIRYERFL</sequence>
<gene>
    <name evidence="2" type="ORF">KDAU_70810</name>
</gene>
<keyword evidence="1" id="KW-1133">Transmembrane helix</keyword>
<keyword evidence="3" id="KW-1185">Reference proteome</keyword>